<feature type="signal peptide" evidence="1">
    <location>
        <begin position="1"/>
        <end position="26"/>
    </location>
</feature>
<evidence type="ECO:0000313" key="3">
    <source>
        <dbReference type="Proteomes" id="UP000030645"/>
    </source>
</evidence>
<feature type="chain" id="PRO_5004928885" evidence="1">
    <location>
        <begin position="27"/>
        <end position="114"/>
    </location>
</feature>
<name>W9RUK2_9ROSA</name>
<evidence type="ECO:0000313" key="2">
    <source>
        <dbReference type="EMBL" id="EXB96521.1"/>
    </source>
</evidence>
<dbReference type="AlphaFoldDB" id="W9RUK2"/>
<dbReference type="Proteomes" id="UP000030645">
    <property type="component" value="Unassembled WGS sequence"/>
</dbReference>
<gene>
    <name evidence="2" type="ORF">L484_011231</name>
</gene>
<reference evidence="3" key="1">
    <citation type="submission" date="2013-01" db="EMBL/GenBank/DDBJ databases">
        <title>Draft Genome Sequence of a Mulberry Tree, Morus notabilis C.K. Schneid.</title>
        <authorList>
            <person name="He N."/>
            <person name="Zhao S."/>
        </authorList>
    </citation>
    <scope>NUCLEOTIDE SEQUENCE</scope>
</reference>
<keyword evidence="1" id="KW-0732">Signal</keyword>
<keyword evidence="3" id="KW-1185">Reference proteome</keyword>
<organism evidence="2 3">
    <name type="scientific">Morus notabilis</name>
    <dbReference type="NCBI Taxonomy" id="981085"/>
    <lineage>
        <taxon>Eukaryota</taxon>
        <taxon>Viridiplantae</taxon>
        <taxon>Streptophyta</taxon>
        <taxon>Embryophyta</taxon>
        <taxon>Tracheophyta</taxon>
        <taxon>Spermatophyta</taxon>
        <taxon>Magnoliopsida</taxon>
        <taxon>eudicotyledons</taxon>
        <taxon>Gunneridae</taxon>
        <taxon>Pentapetalae</taxon>
        <taxon>rosids</taxon>
        <taxon>fabids</taxon>
        <taxon>Rosales</taxon>
        <taxon>Moraceae</taxon>
        <taxon>Moreae</taxon>
        <taxon>Morus</taxon>
    </lineage>
</organism>
<dbReference type="EMBL" id="KE345243">
    <property type="protein sequence ID" value="EXB96521.1"/>
    <property type="molecule type" value="Genomic_DNA"/>
</dbReference>
<proteinExistence type="predicted"/>
<protein>
    <submittedName>
        <fullName evidence="2">Uncharacterized protein</fullName>
    </submittedName>
</protein>
<accession>W9RUK2</accession>
<evidence type="ECO:0000256" key="1">
    <source>
        <dbReference type="SAM" id="SignalP"/>
    </source>
</evidence>
<sequence length="114" mass="12372">MAKLNIIIFSFLILLTLLLHISSSSAARLLITNHDAATERLLNLALPRNAGGRNQEDAAGHVLPCNTGMANRRAGMEFQVLWLCAKPGQLLLSMLPKGFVPPSGPSRRTNDNNN</sequence>